<evidence type="ECO:0000259" key="5">
    <source>
        <dbReference type="Pfam" id="PF20209"/>
    </source>
</evidence>
<feature type="region of interest" description="Disordered" evidence="2">
    <location>
        <begin position="333"/>
        <end position="363"/>
    </location>
</feature>
<keyword evidence="1" id="KW-0233">DNA recombination</keyword>
<dbReference type="InterPro" id="IPR051055">
    <property type="entry name" value="PIF1_helicase"/>
</dbReference>
<dbReference type="Gene3D" id="3.40.50.1110">
    <property type="entry name" value="SGNH hydrolase"/>
    <property type="match status" value="1"/>
</dbReference>
<dbReference type="Gene3D" id="3.90.70.120">
    <property type="match status" value="1"/>
</dbReference>
<keyword evidence="7" id="KW-1185">Reference proteome</keyword>
<keyword evidence="1" id="KW-0378">Hydrolase</keyword>
<comment type="similarity">
    <text evidence="1">Belongs to the helicase family.</text>
</comment>
<evidence type="ECO:0000313" key="6">
    <source>
        <dbReference type="EMBL" id="KAE8296907.1"/>
    </source>
</evidence>
<comment type="catalytic activity">
    <reaction evidence="1">
        <text>ATP + H2O = ADP + phosphate + H(+)</text>
        <dbReference type="Rhea" id="RHEA:13065"/>
        <dbReference type="ChEBI" id="CHEBI:15377"/>
        <dbReference type="ChEBI" id="CHEBI:15378"/>
        <dbReference type="ChEBI" id="CHEBI:30616"/>
        <dbReference type="ChEBI" id="CHEBI:43474"/>
        <dbReference type="ChEBI" id="CHEBI:456216"/>
        <dbReference type="EC" id="5.6.2.3"/>
    </reaction>
</comment>
<reference evidence="6 7" key="1">
    <citation type="submission" date="2019-07" db="EMBL/GenBank/DDBJ databases">
        <title>Chromosome genome assembly for large yellow croaker.</title>
        <authorList>
            <person name="Xiao S."/>
        </authorList>
    </citation>
    <scope>NUCLEOTIDE SEQUENCE [LARGE SCALE GENOMIC DNA]</scope>
    <source>
        <strain evidence="6">JMULYC20181020</strain>
        <tissue evidence="6">Muscle</tissue>
    </source>
</reference>
<feature type="compositionally biased region" description="Polar residues" evidence="2">
    <location>
        <begin position="56"/>
        <end position="68"/>
    </location>
</feature>
<dbReference type="InterPro" id="IPR046700">
    <property type="entry name" value="DUF6570"/>
</dbReference>
<dbReference type="InterPro" id="IPR010285">
    <property type="entry name" value="DNA_helicase_pif1-like_DEAD"/>
</dbReference>
<keyword evidence="1 6" id="KW-0347">Helicase</keyword>
<feature type="compositionally biased region" description="Basic and acidic residues" evidence="2">
    <location>
        <begin position="2111"/>
        <end position="2134"/>
    </location>
</feature>
<feature type="domain" description="Helitron helicase-like" evidence="4">
    <location>
        <begin position="998"/>
        <end position="1194"/>
    </location>
</feature>
<feature type="region of interest" description="Disordered" evidence="2">
    <location>
        <begin position="1"/>
        <end position="69"/>
    </location>
</feature>
<dbReference type="SUPFAM" id="SSF52540">
    <property type="entry name" value="P-loop containing nucleoside triphosphate hydrolases"/>
    <property type="match status" value="2"/>
</dbReference>
<dbReference type="InterPro" id="IPR036691">
    <property type="entry name" value="Endo/exonu/phosph_ase_sf"/>
</dbReference>
<keyword evidence="1" id="KW-0547">Nucleotide-binding</keyword>
<comment type="caution">
    <text evidence="6">The sequence shown here is derived from an EMBL/GenBank/DDBJ whole genome shotgun (WGS) entry which is preliminary data.</text>
</comment>
<feature type="domain" description="DUF6570" evidence="5">
    <location>
        <begin position="736"/>
        <end position="863"/>
    </location>
</feature>
<dbReference type="Proteomes" id="UP000424527">
    <property type="component" value="Unassembled WGS sequence"/>
</dbReference>
<dbReference type="Gene3D" id="3.40.50.300">
    <property type="entry name" value="P-loop containing nucleotide triphosphate hydrolases"/>
    <property type="match status" value="1"/>
</dbReference>
<sequence length="2134" mass="241157">MPRKGRRSEAARLRWSRLNQEEPRPSSPPPQAVQTVSSQVEESRKEPIPARRSRTMDTPTPGSRSPVSNLVGWSLPARLLWGPDDACATLAARRGTGYRHSARTWPTSPFTGRQHKLFVPPESPDKKFVLIVGDSHLRALVDGLVDMPEGCLSFGFMSTPGASASQLRTEVQHAVLPQVPEAVCLLAPSNNLTASRTVDEAAIDFAKLLTTVRNRWPKVFVVDFPPRLNVEVSYQDFLRQEFHRVAARMGVKYSSVAEHFPLTRLELWSRKDGVHLSDHEGMGILTQLLWSAAMHQLETPPPAPQVSPRPSQPLRKFSPKLVVVGDVLAPRSPDPFQWRTARQGSKVSQPGKPSQSQQQEKECSFPLNPVWFSSATLRAMEEVSPSTFSRPVDCQPSPKPKRVASSAPAKRPRTPCSNGSSVNNVSGWITPSQVVLEIRRCGNPLLATGCKGGFRNASPASQGPPHQPVFSEQPGWITPSQVVLEIRWPRLLHQPDRLGPLWMQPATLHPRLRWPRLLHQPGRLGPLGMQPATLLPCLRCGLQKAQVSSPGGEQGWVPLVTQLGSLSTDLSSAVIIVSPECIAVFRDKSGRYGVFDSHSRNAAGLPYHFGTAITMTFPKLSDLADHLHKLFANRGDYASYEFVPVSFEAVGSSEGPPQSAAQTKANQSETAFGPLQAEVVRAEVLDRDLNAHDISSAVPQATTNLAKLSKQQRRKARQRERLVEWICHTCDSHLTRGKMPTIAVANNLELAPIPPELAALNVLERQLIAKILPFAKIIALPKGRQRAVHGAVVCVPSEVAATVNTLPRPNTEAQLLQVKLKRHIKYKGYQHFYTVNMKNVLAGLAKLKEIHSEYKDVSIDESATFESLHQDSADEEDSQLINAEAGQPEQVVECEIDLEDVFKSENEPDLPKEADKEKEDLRPGLALDTCMQPPDIAQEILSYGEGTFSIAPAQGNKPVGFFTVPKLAMAFPVQFPTGENTLDETRTVPVYPSKYFNSRLLSADTRFASDQSYLFFAQFVTETHLATNSMSIQMRKGKSKTKDGRKLNSLMLQNQEEVERLIQNKDVTRFMQPLRGTPAYWEKTLKDLHAMVRQIGKPTFFLTFSAAEMRWPEFINIIKAQQGELADFSNLDWNAKCEILRSNPVTVMRMFEKRVDALMTNLILSPAQPIGEVQDYFYRVEFQARGSPHIHMLVWIKDSPAFEDSLDSEVYKFINKYITCKMPDPERDPELNKIVSEVQVHSRNHSKSCKKGNVSCRFGFPKLPMKETIITRPPIIACNSNDGQDAASELKQQKRELTRMQREAKAKLNPLRKLLMDPDASFSSLSDVLQQCNLTHEEYRKYVARLTSGCTVMLKRDPNECWINAYNQDLLRAWNANMDIQYVIDDFGCIMYMMSYISKPEHEMTEFLNSVIKDVKKSKVNERDEMKQIMQAYAKHRETDEDGLKMSHPISRLKEMHPDSEEVWMSGIPEKYLHRPVDFEGMCMAMFASEYRIVYGQQTEGQSVISLQNDMGFIQKRTAGKPAIIRFARFSEEKTPEKFYRRLLKLYWPHRSDDQLRDERYPTYEQFYKCGSKWGMNVQNVVDGNKKRYEGQGRKIDEALEHYQQYGPALNAWNTFAPEVEVDRLECLAEREPLEPGNEDDEDVPDYQVNNDRRSVLPRIDAPVLSPDFVRKMYQSLNETQASIFYSVRDWCLKRVWGHNLEPLYYFLSGGAGCGKSHVIKCIYQEATRILRELPRFRDQADMSQPAVLLNAFTGTAAFNISGKTLHSMLKLPRSLKPPYQGLGNALDEVRASLSYAEILIIDETSMVSKELFAYIHWRFQQIKGNRKPFGGISVLAVGDFYQLPPLGKAKPLCVYEENEFDLWRDYFEMVNLTEIMRQKDDRAFAELLNRLRVKQKQDLLSNEDRELLTQAVAGIQDCPADRLHIYATNKEVDLHNAQTVATLHKDFVNIDAHNYRKDPRSGCMMIMPEKIQSARPLLTLFKSVDLPPETLTVIHHNTQGLPSHIVDLKVHHELRRADVLCLTETHLSGSSVSPTFHLEEYNMFTRSRQLSYNTCVDMARKDGGGVAVYCRGNVQAEPRRKETGRRGAAAAAFSVPQLENQRMQIGTAVSERKLNPKGRDPGRKKDRSGSLHH</sequence>
<dbReference type="GO" id="GO:0006281">
    <property type="term" value="P:DNA repair"/>
    <property type="evidence" value="ECO:0007669"/>
    <property type="project" value="UniProtKB-KW"/>
</dbReference>
<dbReference type="GO" id="GO:0005524">
    <property type="term" value="F:ATP binding"/>
    <property type="evidence" value="ECO:0007669"/>
    <property type="project" value="UniProtKB-KW"/>
</dbReference>
<dbReference type="GO" id="GO:0043139">
    <property type="term" value="F:5'-3' DNA helicase activity"/>
    <property type="evidence" value="ECO:0007669"/>
    <property type="project" value="UniProtKB-EC"/>
</dbReference>
<organism evidence="6 7">
    <name type="scientific">Larimichthys crocea</name>
    <name type="common">Large yellow croaker</name>
    <name type="synonym">Pseudosciaena crocea</name>
    <dbReference type="NCBI Taxonomy" id="215358"/>
    <lineage>
        <taxon>Eukaryota</taxon>
        <taxon>Metazoa</taxon>
        <taxon>Chordata</taxon>
        <taxon>Craniata</taxon>
        <taxon>Vertebrata</taxon>
        <taxon>Euteleostomi</taxon>
        <taxon>Actinopterygii</taxon>
        <taxon>Neopterygii</taxon>
        <taxon>Teleostei</taxon>
        <taxon>Neoteleostei</taxon>
        <taxon>Acanthomorphata</taxon>
        <taxon>Eupercaria</taxon>
        <taxon>Sciaenidae</taxon>
        <taxon>Larimichthys</taxon>
    </lineage>
</organism>
<feature type="compositionally biased region" description="Low complexity" evidence="2">
    <location>
        <begin position="345"/>
        <end position="358"/>
    </location>
</feature>
<comment type="cofactor">
    <cofactor evidence="1">
        <name>Mg(2+)</name>
        <dbReference type="ChEBI" id="CHEBI:18420"/>
    </cofactor>
</comment>
<evidence type="ECO:0000259" key="4">
    <source>
        <dbReference type="Pfam" id="PF14214"/>
    </source>
</evidence>
<evidence type="ECO:0000259" key="3">
    <source>
        <dbReference type="Pfam" id="PF05970"/>
    </source>
</evidence>
<dbReference type="Pfam" id="PF20209">
    <property type="entry name" value="DUF6570"/>
    <property type="match status" value="1"/>
</dbReference>
<dbReference type="InterPro" id="IPR027417">
    <property type="entry name" value="P-loop_NTPase"/>
</dbReference>
<dbReference type="Pfam" id="PF05970">
    <property type="entry name" value="PIF1"/>
    <property type="match status" value="1"/>
</dbReference>
<feature type="region of interest" description="Disordered" evidence="2">
    <location>
        <begin position="385"/>
        <end position="423"/>
    </location>
</feature>
<dbReference type="PANTHER" id="PTHR47642:SF5">
    <property type="entry name" value="ATP-DEPENDENT DNA HELICASE"/>
    <property type="match status" value="1"/>
</dbReference>
<dbReference type="EMBL" id="REGW02000004">
    <property type="protein sequence ID" value="KAE8296907.1"/>
    <property type="molecule type" value="Genomic_DNA"/>
</dbReference>
<evidence type="ECO:0000256" key="1">
    <source>
        <dbReference type="RuleBase" id="RU363044"/>
    </source>
</evidence>
<gene>
    <name evidence="6" type="ORF">D5F01_LYC03519</name>
</gene>
<dbReference type="InterPro" id="IPR025476">
    <property type="entry name" value="Helitron_helicase-like"/>
</dbReference>
<dbReference type="PANTHER" id="PTHR47642">
    <property type="entry name" value="ATP-DEPENDENT DNA HELICASE"/>
    <property type="match status" value="1"/>
</dbReference>
<keyword evidence="1" id="KW-0234">DNA repair</keyword>
<dbReference type="InterPro" id="IPR036514">
    <property type="entry name" value="SGNH_hydro_sf"/>
</dbReference>
<keyword evidence="1" id="KW-0067">ATP-binding</keyword>
<feature type="region of interest" description="Disordered" evidence="2">
    <location>
        <begin position="2100"/>
        <end position="2134"/>
    </location>
</feature>
<dbReference type="SUPFAM" id="SSF52266">
    <property type="entry name" value="SGNH hydrolase"/>
    <property type="match status" value="1"/>
</dbReference>
<proteinExistence type="inferred from homology"/>
<dbReference type="GO" id="GO:0006310">
    <property type="term" value="P:DNA recombination"/>
    <property type="evidence" value="ECO:0007669"/>
    <property type="project" value="UniProtKB-KW"/>
</dbReference>
<evidence type="ECO:0000313" key="7">
    <source>
        <dbReference type="Proteomes" id="UP000424527"/>
    </source>
</evidence>
<protein>
    <recommendedName>
        <fullName evidence="1">ATP-dependent DNA helicase</fullName>
        <ecNumber evidence="1">5.6.2.3</ecNumber>
    </recommendedName>
</protein>
<name>A0A6G0IZX9_LARCR</name>
<evidence type="ECO:0000256" key="2">
    <source>
        <dbReference type="SAM" id="MobiDB-lite"/>
    </source>
</evidence>
<accession>A0A6G0IZX9</accession>
<dbReference type="GO" id="GO:0000723">
    <property type="term" value="P:telomere maintenance"/>
    <property type="evidence" value="ECO:0007669"/>
    <property type="project" value="InterPro"/>
</dbReference>
<dbReference type="Gene3D" id="3.60.10.10">
    <property type="entry name" value="Endonuclease/exonuclease/phosphatase"/>
    <property type="match status" value="1"/>
</dbReference>
<dbReference type="EC" id="5.6.2.3" evidence="1"/>
<dbReference type="GO" id="GO:0016787">
    <property type="term" value="F:hydrolase activity"/>
    <property type="evidence" value="ECO:0007669"/>
    <property type="project" value="UniProtKB-KW"/>
</dbReference>
<dbReference type="Pfam" id="PF14214">
    <property type="entry name" value="Helitron_like_N"/>
    <property type="match status" value="1"/>
</dbReference>
<keyword evidence="1" id="KW-0227">DNA damage</keyword>
<feature type="domain" description="DNA helicase Pif1-like DEAD-box helicase" evidence="3">
    <location>
        <begin position="1677"/>
        <end position="1882"/>
    </location>
</feature>